<comment type="caution">
    <text evidence="4">The sequence shown here is derived from an EMBL/GenBank/DDBJ whole genome shotgun (WGS) entry which is preliminary data.</text>
</comment>
<protein>
    <recommendedName>
        <fullName evidence="3">Non-haem dioxygenase N-terminal domain-containing protein</fullName>
    </recommendedName>
</protein>
<evidence type="ECO:0000313" key="4">
    <source>
        <dbReference type="EMBL" id="KAJ8436741.1"/>
    </source>
</evidence>
<dbReference type="OrthoDB" id="288590at2759"/>
<evidence type="ECO:0000259" key="3">
    <source>
        <dbReference type="Pfam" id="PF14226"/>
    </source>
</evidence>
<gene>
    <name evidence="4" type="ORF">Cgig2_009715</name>
</gene>
<dbReference type="Pfam" id="PF14226">
    <property type="entry name" value="DIOX_N"/>
    <property type="match status" value="1"/>
</dbReference>
<keyword evidence="1" id="KW-0479">Metal-binding</keyword>
<evidence type="ECO:0000256" key="2">
    <source>
        <dbReference type="ARBA" id="ARBA00023004"/>
    </source>
</evidence>
<dbReference type="InterPro" id="IPR026992">
    <property type="entry name" value="DIOX_N"/>
</dbReference>
<proteinExistence type="predicted"/>
<dbReference type="EMBL" id="JAKOGI010000331">
    <property type="protein sequence ID" value="KAJ8436741.1"/>
    <property type="molecule type" value="Genomic_DNA"/>
</dbReference>
<dbReference type="InterPro" id="IPR027443">
    <property type="entry name" value="IPNS-like_sf"/>
</dbReference>
<sequence>MTSSKAWNTKYLQTNWGQEYSWHGPIKELLSESNPPKYNETSIVDFITHVFSKGLDGNSALDHFRLQIKRPPGKKGVIEKIRDASEKGEFFQVVIHVTSMSVLEGMLGGIREFFEQDDEVKKANYSSDHSNKNLRCISYFDLYKAPATGSRDTSVGK</sequence>
<dbReference type="SUPFAM" id="SSF51197">
    <property type="entry name" value="Clavaminate synthase-like"/>
    <property type="match status" value="1"/>
</dbReference>
<reference evidence="4" key="1">
    <citation type="submission" date="2022-04" db="EMBL/GenBank/DDBJ databases">
        <title>Carnegiea gigantea Genome sequencing and assembly v2.</title>
        <authorList>
            <person name="Copetti D."/>
            <person name="Sanderson M.J."/>
            <person name="Burquez A."/>
            <person name="Wojciechowski M.F."/>
        </authorList>
    </citation>
    <scope>NUCLEOTIDE SEQUENCE</scope>
    <source>
        <strain evidence="4">SGP5-SGP5p</strain>
        <tissue evidence="4">Aerial part</tissue>
    </source>
</reference>
<dbReference type="Gene3D" id="2.60.120.330">
    <property type="entry name" value="B-lactam Antibiotic, Isopenicillin N Synthase, Chain"/>
    <property type="match status" value="1"/>
</dbReference>
<keyword evidence="5" id="KW-1185">Reference proteome</keyword>
<accession>A0A9Q1QCS6</accession>
<organism evidence="4 5">
    <name type="scientific">Carnegiea gigantea</name>
    <dbReference type="NCBI Taxonomy" id="171969"/>
    <lineage>
        <taxon>Eukaryota</taxon>
        <taxon>Viridiplantae</taxon>
        <taxon>Streptophyta</taxon>
        <taxon>Embryophyta</taxon>
        <taxon>Tracheophyta</taxon>
        <taxon>Spermatophyta</taxon>
        <taxon>Magnoliopsida</taxon>
        <taxon>eudicotyledons</taxon>
        <taxon>Gunneridae</taxon>
        <taxon>Pentapetalae</taxon>
        <taxon>Caryophyllales</taxon>
        <taxon>Cactineae</taxon>
        <taxon>Cactaceae</taxon>
        <taxon>Cactoideae</taxon>
        <taxon>Echinocereeae</taxon>
        <taxon>Carnegiea</taxon>
    </lineage>
</organism>
<dbReference type="Proteomes" id="UP001153076">
    <property type="component" value="Unassembled WGS sequence"/>
</dbReference>
<evidence type="ECO:0000256" key="1">
    <source>
        <dbReference type="ARBA" id="ARBA00022723"/>
    </source>
</evidence>
<evidence type="ECO:0000313" key="5">
    <source>
        <dbReference type="Proteomes" id="UP001153076"/>
    </source>
</evidence>
<dbReference type="AlphaFoldDB" id="A0A9Q1QCS6"/>
<feature type="domain" description="Non-haem dioxygenase N-terminal" evidence="3">
    <location>
        <begin position="70"/>
        <end position="129"/>
    </location>
</feature>
<keyword evidence="2" id="KW-0408">Iron</keyword>
<dbReference type="GO" id="GO:0046872">
    <property type="term" value="F:metal ion binding"/>
    <property type="evidence" value="ECO:0007669"/>
    <property type="project" value="UniProtKB-KW"/>
</dbReference>
<name>A0A9Q1QCS6_9CARY</name>